<evidence type="ECO:0000256" key="1">
    <source>
        <dbReference type="SAM" id="Coils"/>
    </source>
</evidence>
<dbReference type="Proteomes" id="UP000186817">
    <property type="component" value="Unassembled WGS sequence"/>
</dbReference>
<keyword evidence="1" id="KW-0175">Coiled coil</keyword>
<feature type="coiled-coil region" evidence="1">
    <location>
        <begin position="50"/>
        <end position="77"/>
    </location>
</feature>
<keyword evidence="3" id="KW-0413">Isomerase</keyword>
<evidence type="ECO:0000313" key="4">
    <source>
        <dbReference type="Proteomes" id="UP000186817"/>
    </source>
</evidence>
<evidence type="ECO:0000256" key="2">
    <source>
        <dbReference type="SAM" id="MobiDB-lite"/>
    </source>
</evidence>
<accession>A0A1Q9CTI2</accession>
<gene>
    <name evidence="3" type="primary">SEP2</name>
    <name evidence="3" type="ORF">AK812_SmicGene32690</name>
</gene>
<dbReference type="GO" id="GO:0016853">
    <property type="term" value="F:isomerase activity"/>
    <property type="evidence" value="ECO:0007669"/>
    <property type="project" value="UniProtKB-KW"/>
</dbReference>
<reference evidence="3 4" key="1">
    <citation type="submission" date="2016-02" db="EMBL/GenBank/DDBJ databases">
        <title>Genome analysis of coral dinoflagellate symbionts highlights evolutionary adaptations to a symbiotic lifestyle.</title>
        <authorList>
            <person name="Aranda M."/>
            <person name="Li Y."/>
            <person name="Liew Y.J."/>
            <person name="Baumgarten S."/>
            <person name="Simakov O."/>
            <person name="Wilson M."/>
            <person name="Piel J."/>
            <person name="Ashoor H."/>
            <person name="Bougouffa S."/>
            <person name="Bajic V.B."/>
            <person name="Ryu T."/>
            <person name="Ravasi T."/>
            <person name="Bayer T."/>
            <person name="Micklem G."/>
            <person name="Kim H."/>
            <person name="Bhak J."/>
            <person name="Lajeunesse T.C."/>
            <person name="Voolstra C.R."/>
        </authorList>
    </citation>
    <scope>NUCLEOTIDE SEQUENCE [LARGE SCALE GENOMIC DNA]</scope>
    <source>
        <strain evidence="3 4">CCMP2467</strain>
    </source>
</reference>
<dbReference type="OrthoDB" id="28644at2759"/>
<protein>
    <submittedName>
        <fullName evidence="3">Protein disulfide-isomerase-like protein EhSep2</fullName>
    </submittedName>
</protein>
<keyword evidence="4" id="KW-1185">Reference proteome</keyword>
<dbReference type="AlphaFoldDB" id="A0A1Q9CTI2"/>
<sequence length="208" mass="22881">MAITAAKRTDEGPSWVAASAMDENDVGGNLKAKIQPRRPGETIKVAETVLRRRDRNLKAQAKRAEQIQQQKKKAKHTKGKLRIIKAEKLIKDARQRPFLRTQSFVLSASLCASHTCSAMALRALALVALFQGATALELTESNWDAETAGKSVFVKFLDWDKLMDEFNGSPGSLVADVDCTAEGQSLCTKFEIKAVWGRFTGSLQFQGV</sequence>
<name>A0A1Q9CTI2_SYMMI</name>
<feature type="region of interest" description="Disordered" evidence="2">
    <location>
        <begin position="1"/>
        <end position="21"/>
    </location>
</feature>
<proteinExistence type="predicted"/>
<comment type="caution">
    <text evidence="3">The sequence shown here is derived from an EMBL/GenBank/DDBJ whole genome shotgun (WGS) entry which is preliminary data.</text>
</comment>
<evidence type="ECO:0000313" key="3">
    <source>
        <dbReference type="EMBL" id="OLP86213.1"/>
    </source>
</evidence>
<dbReference type="EMBL" id="LSRX01000928">
    <property type="protein sequence ID" value="OLP86213.1"/>
    <property type="molecule type" value="Genomic_DNA"/>
</dbReference>
<organism evidence="3 4">
    <name type="scientific">Symbiodinium microadriaticum</name>
    <name type="common">Dinoflagellate</name>
    <name type="synonym">Zooxanthella microadriatica</name>
    <dbReference type="NCBI Taxonomy" id="2951"/>
    <lineage>
        <taxon>Eukaryota</taxon>
        <taxon>Sar</taxon>
        <taxon>Alveolata</taxon>
        <taxon>Dinophyceae</taxon>
        <taxon>Suessiales</taxon>
        <taxon>Symbiodiniaceae</taxon>
        <taxon>Symbiodinium</taxon>
    </lineage>
</organism>